<name>A0A7M4FZ69_CROPO</name>
<dbReference type="Pfam" id="PF17818">
    <property type="entry name" value="KCT2"/>
    <property type="match status" value="1"/>
</dbReference>
<feature type="region of interest" description="Disordered" evidence="1">
    <location>
        <begin position="75"/>
        <end position="169"/>
    </location>
</feature>
<evidence type="ECO:0000256" key="2">
    <source>
        <dbReference type="SAM" id="Phobius"/>
    </source>
</evidence>
<reference evidence="3" key="2">
    <citation type="submission" date="2025-09" db="UniProtKB">
        <authorList>
            <consortium name="Ensembl"/>
        </authorList>
    </citation>
    <scope>IDENTIFICATION</scope>
</reference>
<feature type="compositionally biased region" description="Acidic residues" evidence="1">
    <location>
        <begin position="136"/>
        <end position="145"/>
    </location>
</feature>
<feature type="compositionally biased region" description="Polar residues" evidence="1">
    <location>
        <begin position="83"/>
        <end position="125"/>
    </location>
</feature>
<dbReference type="PANTHER" id="PTHR23211">
    <property type="entry name" value="TRANS-GOLGI NETWORK INTEGRAL MEMBRANE PROTEIN TGN38"/>
    <property type="match status" value="1"/>
</dbReference>
<dbReference type="AlphaFoldDB" id="A0A7M4FZ69"/>
<evidence type="ECO:0000313" key="4">
    <source>
        <dbReference type="Proteomes" id="UP000594220"/>
    </source>
</evidence>
<dbReference type="PANTHER" id="PTHR23211:SF0">
    <property type="entry name" value="TRANS-GOLGI NETWORK INTEGRAL MEMBRANE PROTEIN 2"/>
    <property type="match status" value="1"/>
</dbReference>
<organism evidence="3 4">
    <name type="scientific">Crocodylus porosus</name>
    <name type="common">Saltwater crocodile</name>
    <name type="synonym">Estuarine crocodile</name>
    <dbReference type="NCBI Taxonomy" id="8502"/>
    <lineage>
        <taxon>Eukaryota</taxon>
        <taxon>Metazoa</taxon>
        <taxon>Chordata</taxon>
        <taxon>Craniata</taxon>
        <taxon>Vertebrata</taxon>
        <taxon>Euteleostomi</taxon>
        <taxon>Archelosauria</taxon>
        <taxon>Archosauria</taxon>
        <taxon>Crocodylia</taxon>
        <taxon>Longirostres</taxon>
        <taxon>Crocodylidae</taxon>
        <taxon>Crocodylus</taxon>
    </lineage>
</organism>
<dbReference type="Ensembl" id="ENSCPRT00005021629.1">
    <property type="protein sequence ID" value="ENSCPRP00005018482.1"/>
    <property type="gene ID" value="ENSCPRG00005012922.1"/>
</dbReference>
<keyword evidence="2" id="KW-1133">Transmembrane helix</keyword>
<keyword evidence="4" id="KW-1185">Reference proteome</keyword>
<dbReference type="GO" id="GO:0005768">
    <property type="term" value="C:endosome"/>
    <property type="evidence" value="ECO:0007669"/>
    <property type="project" value="TreeGrafter"/>
</dbReference>
<reference evidence="3" key="1">
    <citation type="submission" date="2025-08" db="UniProtKB">
        <authorList>
            <consortium name="Ensembl"/>
        </authorList>
    </citation>
    <scope>IDENTIFICATION</scope>
</reference>
<evidence type="ECO:0000256" key="1">
    <source>
        <dbReference type="SAM" id="MobiDB-lite"/>
    </source>
</evidence>
<accession>A0A7M4FZ69</accession>
<dbReference type="GO" id="GO:0030140">
    <property type="term" value="C:trans-Golgi network transport vesicle"/>
    <property type="evidence" value="ECO:0007669"/>
    <property type="project" value="TreeGrafter"/>
</dbReference>
<dbReference type="GO" id="GO:0005802">
    <property type="term" value="C:trans-Golgi network"/>
    <property type="evidence" value="ECO:0007669"/>
    <property type="project" value="TreeGrafter"/>
</dbReference>
<dbReference type="GeneTree" id="ENSGT00530000064712"/>
<evidence type="ECO:0000313" key="3">
    <source>
        <dbReference type="Ensembl" id="ENSCPRP00005018482.1"/>
    </source>
</evidence>
<keyword evidence="2" id="KW-0472">Membrane</keyword>
<proteinExistence type="predicted"/>
<gene>
    <name evidence="3" type="primary">TGOLN2</name>
</gene>
<feature type="compositionally biased region" description="Basic and acidic residues" evidence="1">
    <location>
        <begin position="146"/>
        <end position="162"/>
    </location>
</feature>
<feature type="region of interest" description="Disordered" evidence="1">
    <location>
        <begin position="29"/>
        <end position="50"/>
    </location>
</feature>
<keyword evidence="2" id="KW-0812">Transmembrane</keyword>
<protein>
    <submittedName>
        <fullName evidence="3">Trans-golgi network protein 2</fullName>
    </submittedName>
</protein>
<sequence>MPPQAPPPRSIDLPPAPALFGSREILAPEVCAGDSSPRAPASRKRNERSFSMAAARGSVLAALSLLLLLVAPGREEKSDPVTAGTQASQSNQPATQGKQNEPASSKTISQHIQTSTPLVMTSTIKSDAKGAKELSPTEELEEPEEDGKTDKIAPPSGEKRDNVPIAPKDPSESSHFFAYLVTTAIIVAVLYIAYHNKRKIIAFALEGKRSKVARRPKSGDYQRLDQKI</sequence>
<dbReference type="Proteomes" id="UP000594220">
    <property type="component" value="Unplaced"/>
</dbReference>
<feature type="transmembrane region" description="Helical" evidence="2">
    <location>
        <begin position="176"/>
        <end position="194"/>
    </location>
</feature>